<dbReference type="Proteomes" id="UP000722121">
    <property type="component" value="Unassembled WGS sequence"/>
</dbReference>
<sequence length="111" mass="12301">MSNVFQRIIDGGLPCDKVFENDRILAFHDINPVAPVHILIVPKKSIPNIQSANSSDLDLVKEMVEVVQKLASEYEIADGYRLLINNGADAGQTVDHLHFHLIGGRRLGRMA</sequence>
<evidence type="ECO:0000256" key="1">
    <source>
        <dbReference type="PROSITE-ProRule" id="PRU00464"/>
    </source>
</evidence>
<dbReference type="InterPro" id="IPR019808">
    <property type="entry name" value="Histidine_triad_CS"/>
</dbReference>
<dbReference type="PROSITE" id="PS00892">
    <property type="entry name" value="HIT_1"/>
    <property type="match status" value="1"/>
</dbReference>
<dbReference type="CDD" id="cd01276">
    <property type="entry name" value="PKCI_related"/>
    <property type="match status" value="1"/>
</dbReference>
<proteinExistence type="predicted"/>
<dbReference type="EMBL" id="JAFITR010000072">
    <property type="protein sequence ID" value="MBN4067152.1"/>
    <property type="molecule type" value="Genomic_DNA"/>
</dbReference>
<dbReference type="PROSITE" id="PS51084">
    <property type="entry name" value="HIT_2"/>
    <property type="match status" value="1"/>
</dbReference>
<feature type="short sequence motif" description="Histidine triad motif" evidence="1">
    <location>
        <begin position="96"/>
        <end position="100"/>
    </location>
</feature>
<comment type="caution">
    <text evidence="3">The sequence shown here is derived from an EMBL/GenBank/DDBJ whole genome shotgun (WGS) entry which is preliminary data.</text>
</comment>
<name>A0ABS3ASP2_9BACT</name>
<evidence type="ECO:0000259" key="2">
    <source>
        <dbReference type="PROSITE" id="PS51084"/>
    </source>
</evidence>
<dbReference type="Pfam" id="PF01230">
    <property type="entry name" value="HIT"/>
    <property type="match status" value="1"/>
</dbReference>
<evidence type="ECO:0000313" key="4">
    <source>
        <dbReference type="Proteomes" id="UP000722121"/>
    </source>
</evidence>
<gene>
    <name evidence="3" type="ORF">JYU14_03610</name>
</gene>
<evidence type="ECO:0000313" key="3">
    <source>
        <dbReference type="EMBL" id="MBN4067152.1"/>
    </source>
</evidence>
<accession>A0ABS3ASP2</accession>
<dbReference type="InterPro" id="IPR001310">
    <property type="entry name" value="Histidine_triad_HIT"/>
</dbReference>
<dbReference type="PANTHER" id="PTHR23089">
    <property type="entry name" value="HISTIDINE TRIAD HIT PROTEIN"/>
    <property type="match status" value="1"/>
</dbReference>
<dbReference type="PRINTS" id="PR00332">
    <property type="entry name" value="HISTRIAD"/>
</dbReference>
<feature type="domain" description="HIT" evidence="2">
    <location>
        <begin position="4"/>
        <end position="111"/>
    </location>
</feature>
<dbReference type="Gene3D" id="3.30.428.10">
    <property type="entry name" value="HIT-like"/>
    <property type="match status" value="1"/>
</dbReference>
<dbReference type="InterPro" id="IPR011146">
    <property type="entry name" value="HIT-like"/>
</dbReference>
<organism evidence="3 4">
    <name type="scientific">Simkania negevensis</name>
    <dbReference type="NCBI Taxonomy" id="83561"/>
    <lineage>
        <taxon>Bacteria</taxon>
        <taxon>Pseudomonadati</taxon>
        <taxon>Chlamydiota</taxon>
        <taxon>Chlamydiia</taxon>
        <taxon>Parachlamydiales</taxon>
        <taxon>Simkaniaceae</taxon>
        <taxon>Simkania</taxon>
    </lineage>
</organism>
<dbReference type="InterPro" id="IPR036265">
    <property type="entry name" value="HIT-like_sf"/>
</dbReference>
<dbReference type="SUPFAM" id="SSF54197">
    <property type="entry name" value="HIT-like"/>
    <property type="match status" value="1"/>
</dbReference>
<reference evidence="3 4" key="1">
    <citation type="submission" date="2021-02" db="EMBL/GenBank/DDBJ databases">
        <title>Activity-based single-cell genomes from oceanic crustal fluid captures similar information to metagenomic and metatranscriptomic surveys with orders of magnitude less sampling.</title>
        <authorList>
            <person name="D'Angelo T.S."/>
            <person name="Orcutt B.N."/>
        </authorList>
    </citation>
    <scope>NUCLEOTIDE SEQUENCE [LARGE SCALE GENOMIC DNA]</scope>
    <source>
        <strain evidence="3">AH-315-G07</strain>
    </source>
</reference>
<keyword evidence="4" id="KW-1185">Reference proteome</keyword>
<protein>
    <submittedName>
        <fullName evidence="3">Histidine triad nucleotide-binding protein</fullName>
    </submittedName>
</protein>